<feature type="transmembrane region" description="Helical" evidence="1">
    <location>
        <begin position="75"/>
        <end position="96"/>
    </location>
</feature>
<feature type="transmembrane region" description="Helical" evidence="1">
    <location>
        <begin position="24"/>
        <end position="54"/>
    </location>
</feature>
<name>A0A927F583_9BACT</name>
<gene>
    <name evidence="2" type="ORF">IEN85_02775</name>
</gene>
<dbReference type="AlphaFoldDB" id="A0A927F583"/>
<accession>A0A927F583</accession>
<feature type="transmembrane region" description="Helical" evidence="1">
    <location>
        <begin position="138"/>
        <end position="166"/>
    </location>
</feature>
<dbReference type="Proteomes" id="UP000622317">
    <property type="component" value="Unassembled WGS sequence"/>
</dbReference>
<keyword evidence="3" id="KW-1185">Reference proteome</keyword>
<evidence type="ECO:0000313" key="2">
    <source>
        <dbReference type="EMBL" id="MBD5778402.1"/>
    </source>
</evidence>
<evidence type="ECO:0000313" key="3">
    <source>
        <dbReference type="Proteomes" id="UP000622317"/>
    </source>
</evidence>
<keyword evidence="1" id="KW-1133">Transmembrane helix</keyword>
<dbReference type="RefSeq" id="WP_224772421.1">
    <property type="nucleotide sequence ID" value="NZ_JACYFG010000006.1"/>
</dbReference>
<evidence type="ECO:0000256" key="1">
    <source>
        <dbReference type="SAM" id="Phobius"/>
    </source>
</evidence>
<keyword evidence="1" id="KW-0472">Membrane</keyword>
<sequence length="173" mass="18262">MSDMNEHEEGEIVDLDTCSKKKSILIAAAIVAVLGFVGYSYIFLCIHYIIGGFAAAGSFAKRHSITISAGTGAKLGAVSSFLGMLVAFGVFAIVFFNGFTEADFETAREEILRKFYEDGQPEAAEFAENLTLEQVRPLVVGVMLAAGSALSLIQGALGGIIGASVFKRGPKAQ</sequence>
<dbReference type="EMBL" id="JACYFG010000006">
    <property type="protein sequence ID" value="MBD5778402.1"/>
    <property type="molecule type" value="Genomic_DNA"/>
</dbReference>
<proteinExistence type="predicted"/>
<evidence type="ECO:0008006" key="4">
    <source>
        <dbReference type="Google" id="ProtNLM"/>
    </source>
</evidence>
<reference evidence="2" key="1">
    <citation type="submission" date="2020-09" db="EMBL/GenBank/DDBJ databases">
        <title>Pelagicoccus enzymogenes sp. nov. with an EPS production, isolated from marine sediment.</title>
        <authorList>
            <person name="Feng X."/>
        </authorList>
    </citation>
    <scope>NUCLEOTIDE SEQUENCE</scope>
    <source>
        <strain evidence="2">NFK12</strain>
    </source>
</reference>
<keyword evidence="1" id="KW-0812">Transmembrane</keyword>
<organism evidence="2 3">
    <name type="scientific">Pelagicoccus enzymogenes</name>
    <dbReference type="NCBI Taxonomy" id="2773457"/>
    <lineage>
        <taxon>Bacteria</taxon>
        <taxon>Pseudomonadati</taxon>
        <taxon>Verrucomicrobiota</taxon>
        <taxon>Opitutia</taxon>
        <taxon>Puniceicoccales</taxon>
        <taxon>Pelagicoccaceae</taxon>
        <taxon>Pelagicoccus</taxon>
    </lineage>
</organism>
<protein>
    <recommendedName>
        <fullName evidence="4">DUF4199 domain-containing protein</fullName>
    </recommendedName>
</protein>
<comment type="caution">
    <text evidence="2">The sequence shown here is derived from an EMBL/GenBank/DDBJ whole genome shotgun (WGS) entry which is preliminary data.</text>
</comment>